<dbReference type="InterPro" id="IPR045079">
    <property type="entry name" value="Oxoprolinase-like"/>
</dbReference>
<dbReference type="AlphaFoldDB" id="A0A4R2IJG2"/>
<name>A0A4R2IJG2_9PSEU</name>
<dbReference type="EMBL" id="SLWS01000023">
    <property type="protein sequence ID" value="TCO44717.1"/>
    <property type="molecule type" value="Genomic_DNA"/>
</dbReference>
<dbReference type="PANTHER" id="PTHR11365">
    <property type="entry name" value="5-OXOPROLINASE RELATED"/>
    <property type="match status" value="1"/>
</dbReference>
<evidence type="ECO:0000313" key="2">
    <source>
        <dbReference type="Proteomes" id="UP000295680"/>
    </source>
</evidence>
<keyword evidence="2" id="KW-1185">Reference proteome</keyword>
<dbReference type="OrthoDB" id="9768323at2"/>
<dbReference type="Proteomes" id="UP000295680">
    <property type="component" value="Unassembled WGS sequence"/>
</dbReference>
<accession>A0A4R2IJG2</accession>
<evidence type="ECO:0000313" key="1">
    <source>
        <dbReference type="EMBL" id="TCO44717.1"/>
    </source>
</evidence>
<protein>
    <submittedName>
        <fullName evidence="1">Hydantoinase/oxoprolinase-like protein</fullName>
    </submittedName>
</protein>
<gene>
    <name evidence="1" type="ORF">EV192_12338</name>
</gene>
<proteinExistence type="predicted"/>
<dbReference type="GO" id="GO:0016787">
    <property type="term" value="F:hydrolase activity"/>
    <property type="evidence" value="ECO:0007669"/>
    <property type="project" value="InterPro"/>
</dbReference>
<comment type="caution">
    <text evidence="1">The sequence shown here is derived from an EMBL/GenBank/DDBJ whole genome shotgun (WGS) entry which is preliminary data.</text>
</comment>
<sequence>MTYRLGVALTADRAAGAIVDGDSRVVATINRELTTINALGYVLDEILAEADGVTPAQIEHVTFALSDLQALTELPAQTGHGRGWPGRLARVAAVRLGAATTSVPPLALWPAEMRDRVAVASTCLSGGAMLDGSDYEPLDIDGLLTFARRITGTVGAVAITGVFSSVTPRHELAAADVLREELGAATAILLSHEFGGLGLIERENATVLQAALTVPAAEEASHLLATVTQRGMQCAEVFLARSDGTIATLDHAVTHPLSLLGGTDATSAVGAALLTGHQEALVGLTNVDGTGRAICALTGGMPRMTMGHTDVGGVPTGLSVPALAPVDGLIEDALDRAKDAPGDLPLVIVGPGAREYVKSLTHKPLGTSEVCYPKGAEAAAAVGAAVAPVCGEASRIVPLNSPKLDEIRISVREAARASAMRAGADPTAVAVISAEEKPLAYLSQPTVVMRVRAAGPPRVGWMAAKTRMVASSREDRK</sequence>
<reference evidence="1 2" key="1">
    <citation type="submission" date="2019-03" db="EMBL/GenBank/DDBJ databases">
        <title>Genomic Encyclopedia of Type Strains, Phase IV (KMG-IV): sequencing the most valuable type-strain genomes for metagenomic binning, comparative biology and taxonomic classification.</title>
        <authorList>
            <person name="Goeker M."/>
        </authorList>
    </citation>
    <scope>NUCLEOTIDE SEQUENCE [LARGE SCALE GENOMIC DNA]</scope>
    <source>
        <strain evidence="1 2">DSM 45934</strain>
    </source>
</reference>
<dbReference type="RefSeq" id="WP_132126354.1">
    <property type="nucleotide sequence ID" value="NZ_SLWS01000023.1"/>
</dbReference>
<organism evidence="1 2">
    <name type="scientific">Actinocrispum wychmicini</name>
    <dbReference type="NCBI Taxonomy" id="1213861"/>
    <lineage>
        <taxon>Bacteria</taxon>
        <taxon>Bacillati</taxon>
        <taxon>Actinomycetota</taxon>
        <taxon>Actinomycetes</taxon>
        <taxon>Pseudonocardiales</taxon>
        <taxon>Pseudonocardiaceae</taxon>
        <taxon>Actinocrispum</taxon>
    </lineage>
</organism>